<gene>
    <name evidence="10" type="primary">Klf10</name>
</gene>
<name>A0A6F9DGR3_9ASCI</name>
<keyword evidence="4 7" id="KW-0863">Zinc-finger</keyword>
<dbReference type="Gene3D" id="3.30.160.60">
    <property type="entry name" value="Classic Zinc Finger"/>
    <property type="match status" value="3"/>
</dbReference>
<feature type="domain" description="C2H2-type" evidence="9">
    <location>
        <begin position="385"/>
        <end position="414"/>
    </location>
</feature>
<dbReference type="GO" id="GO:0005634">
    <property type="term" value="C:nucleus"/>
    <property type="evidence" value="ECO:0007669"/>
    <property type="project" value="UniProtKB-SubCell"/>
</dbReference>
<dbReference type="PANTHER" id="PTHR23235">
    <property type="entry name" value="KRUEPPEL-LIKE TRANSCRIPTION FACTOR"/>
    <property type="match status" value="1"/>
</dbReference>
<evidence type="ECO:0000256" key="8">
    <source>
        <dbReference type="SAM" id="MobiDB-lite"/>
    </source>
</evidence>
<dbReference type="GO" id="GO:0008270">
    <property type="term" value="F:zinc ion binding"/>
    <property type="evidence" value="ECO:0007669"/>
    <property type="project" value="UniProtKB-KW"/>
</dbReference>
<evidence type="ECO:0000256" key="5">
    <source>
        <dbReference type="ARBA" id="ARBA00022833"/>
    </source>
</evidence>
<feature type="region of interest" description="Disordered" evidence="8">
    <location>
        <begin position="214"/>
        <end position="252"/>
    </location>
</feature>
<evidence type="ECO:0000313" key="10">
    <source>
        <dbReference type="EMBL" id="CAB3259147.1"/>
    </source>
</evidence>
<dbReference type="PANTHER" id="PTHR23235:SF164">
    <property type="entry name" value="C2H2-TYPE DOMAIN-CONTAINING PROTEIN"/>
    <property type="match status" value="1"/>
</dbReference>
<keyword evidence="5" id="KW-0862">Zinc</keyword>
<dbReference type="FunFam" id="3.30.160.60:FF:000018">
    <property type="entry name" value="Krueppel-like factor 15"/>
    <property type="match status" value="1"/>
</dbReference>
<keyword evidence="3" id="KW-0677">Repeat</keyword>
<sequence length="560" mass="61835">MRSLPSSPAKIDEYETQFQSTNTMDSFVHHCQRSDVTDSDTRSRHNSASCGGCNDCEAADALLSMHHQTATSQRKPVLPPRLRYRKQYKENLREIEAMQNSDNEAERTRMVLTPPYTPPPTVDAQNGVTSLTNARPTVAMSGKETATMVTDVHGNEHTESHRRFRDNCCVDKELPHPGWYVPTFPTSECNSPASMDAPRSTNSPGLETPIYLTPAASPTNNGYQSPKPEDQHSETSEMEIENERSETSVDPKQVKVEMPSPTFTLPTISESAMIPASSIQGVKIAQAHGAQLQPIHGNSNIHTMPIMIMGNVQALQQASTAVLLMMRPDAAAPRFNTPPVPKITPDLKEATPPSSPKLHTLAPAPVAPESPKPVLSPENGRRRTHICTYDNCGKTYFKSSHLKAHLRTHTGEKPFKCDWEGCGKCFARSDELSRHRRTHTGEKRFACPSCDRRFMRSDHLTKHMKRHTGNRKIPNWQQEINRVTSQAAKPPSPPAFNLDVMSKRAPSVHPLSAPYGVSRSQVKIAPKLEGATPQPQAVYVSLPPTAAGFSPLMLTVSKST</sequence>
<dbReference type="PROSITE" id="PS50157">
    <property type="entry name" value="ZINC_FINGER_C2H2_2"/>
    <property type="match status" value="3"/>
</dbReference>
<dbReference type="GO" id="GO:0000981">
    <property type="term" value="F:DNA-binding transcription factor activity, RNA polymerase II-specific"/>
    <property type="evidence" value="ECO:0007669"/>
    <property type="project" value="TreeGrafter"/>
</dbReference>
<dbReference type="AlphaFoldDB" id="A0A6F9DGR3"/>
<evidence type="ECO:0000256" key="1">
    <source>
        <dbReference type="ARBA" id="ARBA00004123"/>
    </source>
</evidence>
<dbReference type="SUPFAM" id="SSF57667">
    <property type="entry name" value="beta-beta-alpha zinc fingers"/>
    <property type="match status" value="2"/>
</dbReference>
<organism evidence="10">
    <name type="scientific">Phallusia mammillata</name>
    <dbReference type="NCBI Taxonomy" id="59560"/>
    <lineage>
        <taxon>Eukaryota</taxon>
        <taxon>Metazoa</taxon>
        <taxon>Chordata</taxon>
        <taxon>Tunicata</taxon>
        <taxon>Ascidiacea</taxon>
        <taxon>Phlebobranchia</taxon>
        <taxon>Ascidiidae</taxon>
        <taxon>Phallusia</taxon>
    </lineage>
</organism>
<dbReference type="PROSITE" id="PS00028">
    <property type="entry name" value="ZINC_FINGER_C2H2_1"/>
    <property type="match status" value="3"/>
</dbReference>
<dbReference type="GO" id="GO:0000978">
    <property type="term" value="F:RNA polymerase II cis-regulatory region sequence-specific DNA binding"/>
    <property type="evidence" value="ECO:0007669"/>
    <property type="project" value="TreeGrafter"/>
</dbReference>
<dbReference type="Pfam" id="PF00096">
    <property type="entry name" value="zf-C2H2"/>
    <property type="match status" value="3"/>
</dbReference>
<proteinExistence type="evidence at transcript level"/>
<protein>
    <submittedName>
        <fullName evidence="10">Pem4</fullName>
    </submittedName>
</protein>
<dbReference type="InterPro" id="IPR036236">
    <property type="entry name" value="Znf_C2H2_sf"/>
</dbReference>
<feature type="domain" description="C2H2-type" evidence="9">
    <location>
        <begin position="415"/>
        <end position="444"/>
    </location>
</feature>
<feature type="compositionally biased region" description="Basic and acidic residues" evidence="8">
    <location>
        <begin position="227"/>
        <end position="252"/>
    </location>
</feature>
<evidence type="ECO:0000259" key="9">
    <source>
        <dbReference type="PROSITE" id="PS50157"/>
    </source>
</evidence>
<accession>A0A6F9DGR3</accession>
<keyword evidence="2" id="KW-0479">Metal-binding</keyword>
<dbReference type="SMART" id="SM00355">
    <property type="entry name" value="ZnF_C2H2"/>
    <property type="match status" value="3"/>
</dbReference>
<evidence type="ECO:0000256" key="3">
    <source>
        <dbReference type="ARBA" id="ARBA00022737"/>
    </source>
</evidence>
<feature type="region of interest" description="Disordered" evidence="8">
    <location>
        <begin position="346"/>
        <end position="381"/>
    </location>
</feature>
<reference evidence="10" key="1">
    <citation type="submission" date="2020-04" db="EMBL/GenBank/DDBJ databases">
        <authorList>
            <person name="Neveu A P."/>
        </authorList>
    </citation>
    <scope>NUCLEOTIDE SEQUENCE</scope>
    <source>
        <tissue evidence="10">Whole embryo</tissue>
    </source>
</reference>
<dbReference type="EMBL" id="LR786233">
    <property type="protein sequence ID" value="CAB3259147.1"/>
    <property type="molecule type" value="mRNA"/>
</dbReference>
<dbReference type="FunFam" id="3.30.160.60:FF:000072">
    <property type="entry name" value="zinc finger protein 143 isoform X1"/>
    <property type="match status" value="1"/>
</dbReference>
<keyword evidence="6" id="KW-0539">Nucleus</keyword>
<evidence type="ECO:0000256" key="6">
    <source>
        <dbReference type="ARBA" id="ARBA00023242"/>
    </source>
</evidence>
<evidence type="ECO:0000256" key="4">
    <source>
        <dbReference type="ARBA" id="ARBA00022771"/>
    </source>
</evidence>
<dbReference type="FunFam" id="3.30.160.60:FF:000926">
    <property type="entry name" value="Kruppel like factor 13"/>
    <property type="match status" value="1"/>
</dbReference>
<dbReference type="InterPro" id="IPR013087">
    <property type="entry name" value="Znf_C2H2_type"/>
</dbReference>
<evidence type="ECO:0000256" key="2">
    <source>
        <dbReference type="ARBA" id="ARBA00022723"/>
    </source>
</evidence>
<feature type="domain" description="C2H2-type" evidence="9">
    <location>
        <begin position="445"/>
        <end position="472"/>
    </location>
</feature>
<evidence type="ECO:0000256" key="7">
    <source>
        <dbReference type="PROSITE-ProRule" id="PRU00042"/>
    </source>
</evidence>
<comment type="subcellular location">
    <subcellularLocation>
        <location evidence="1">Nucleus</location>
    </subcellularLocation>
</comment>